<dbReference type="SUPFAM" id="SSF103481">
    <property type="entry name" value="Multidrug resistance efflux transporter EmrE"/>
    <property type="match status" value="2"/>
</dbReference>
<evidence type="ECO:0000256" key="6">
    <source>
        <dbReference type="SAM" id="Phobius"/>
    </source>
</evidence>
<keyword evidence="9" id="KW-1185">Reference proteome</keyword>
<evidence type="ECO:0000313" key="9">
    <source>
        <dbReference type="Proteomes" id="UP000295793"/>
    </source>
</evidence>
<keyword evidence="3 6" id="KW-0812">Transmembrane</keyword>
<feature type="transmembrane region" description="Helical" evidence="6">
    <location>
        <begin position="241"/>
        <end position="258"/>
    </location>
</feature>
<dbReference type="InterPro" id="IPR000620">
    <property type="entry name" value="EamA_dom"/>
</dbReference>
<dbReference type="EMBL" id="SLZR01000001">
    <property type="protein sequence ID" value="TCS43717.1"/>
    <property type="molecule type" value="Genomic_DNA"/>
</dbReference>
<dbReference type="RefSeq" id="WP_132698698.1">
    <property type="nucleotide sequence ID" value="NZ_SLZR01000001.1"/>
</dbReference>
<evidence type="ECO:0000259" key="7">
    <source>
        <dbReference type="Pfam" id="PF00892"/>
    </source>
</evidence>
<dbReference type="AlphaFoldDB" id="A0A4R3IDB4"/>
<reference evidence="8 9" key="1">
    <citation type="submission" date="2019-03" db="EMBL/GenBank/DDBJ databases">
        <title>Genomic Encyclopedia of Archaeal and Bacterial Type Strains, Phase II (KMG-II): from individual species to whole genera.</title>
        <authorList>
            <person name="Goeker M."/>
        </authorList>
    </citation>
    <scope>NUCLEOTIDE SEQUENCE [LARGE SCALE GENOMIC DNA]</scope>
    <source>
        <strain evidence="8 9">DSM 15388</strain>
    </source>
</reference>
<evidence type="ECO:0000313" key="8">
    <source>
        <dbReference type="EMBL" id="TCS43717.1"/>
    </source>
</evidence>
<organism evidence="8 9">
    <name type="scientific">Reinekea marinisedimentorum</name>
    <dbReference type="NCBI Taxonomy" id="230495"/>
    <lineage>
        <taxon>Bacteria</taxon>
        <taxon>Pseudomonadati</taxon>
        <taxon>Pseudomonadota</taxon>
        <taxon>Gammaproteobacteria</taxon>
        <taxon>Oceanospirillales</taxon>
        <taxon>Saccharospirillaceae</taxon>
        <taxon>Reinekea</taxon>
    </lineage>
</organism>
<feature type="transmembrane region" description="Helical" evidence="6">
    <location>
        <begin position="214"/>
        <end position="235"/>
    </location>
</feature>
<feature type="transmembrane region" description="Helical" evidence="6">
    <location>
        <begin position="175"/>
        <end position="193"/>
    </location>
</feature>
<feature type="domain" description="EamA" evidence="7">
    <location>
        <begin position="145"/>
        <end position="285"/>
    </location>
</feature>
<name>A0A4R3IDB4_9GAMM</name>
<protein>
    <submittedName>
        <fullName evidence="8">EamA-like transporter family protein</fullName>
    </submittedName>
</protein>
<feature type="transmembrane region" description="Helical" evidence="6">
    <location>
        <begin position="146"/>
        <end position="163"/>
    </location>
</feature>
<evidence type="ECO:0000256" key="5">
    <source>
        <dbReference type="ARBA" id="ARBA00023136"/>
    </source>
</evidence>
<comment type="caution">
    <text evidence="8">The sequence shown here is derived from an EMBL/GenBank/DDBJ whole genome shotgun (WGS) entry which is preliminary data.</text>
</comment>
<feature type="transmembrane region" description="Helical" evidence="6">
    <location>
        <begin position="270"/>
        <end position="288"/>
    </location>
</feature>
<sequence length="289" mass="30904">MWILFALTASMLFGTRAVLYQWMSQRNMNRNLMLCGVFSTGFVAGIAGMIVLGQGWSSWAQVLVGISLGVGSYSANASLYKGFAVGKAAVVSVLSGLPPLFVVLVAFLAWGEALNPAQLFGFCIIFAGILLIRYSNEISFANLQGAHWGLLAAAFFTFTDLMAKQSTRLDMEMFSTLTLMFGSGSLLFALSWLRNRSKTNLGDSTPCWSQRKTFFGGMAVGVTNVAGVAAMLVAFSSGGPTGLVSAIAAMNVMVVLLYSRLVLKDVFRRVEIIGISAALAGIVILRVVQ</sequence>
<evidence type="ECO:0000256" key="1">
    <source>
        <dbReference type="ARBA" id="ARBA00004141"/>
    </source>
</evidence>
<feature type="domain" description="EamA" evidence="7">
    <location>
        <begin position="1"/>
        <end position="133"/>
    </location>
</feature>
<dbReference type="Proteomes" id="UP000295793">
    <property type="component" value="Unassembled WGS sequence"/>
</dbReference>
<proteinExistence type="inferred from homology"/>
<feature type="transmembrane region" description="Helical" evidence="6">
    <location>
        <begin position="32"/>
        <end position="52"/>
    </location>
</feature>
<evidence type="ECO:0000256" key="3">
    <source>
        <dbReference type="ARBA" id="ARBA00022692"/>
    </source>
</evidence>
<dbReference type="Pfam" id="PF00892">
    <property type="entry name" value="EamA"/>
    <property type="match status" value="2"/>
</dbReference>
<dbReference type="PANTHER" id="PTHR32322">
    <property type="entry name" value="INNER MEMBRANE TRANSPORTER"/>
    <property type="match status" value="1"/>
</dbReference>
<keyword evidence="4 6" id="KW-1133">Transmembrane helix</keyword>
<dbReference type="GO" id="GO:0016020">
    <property type="term" value="C:membrane"/>
    <property type="evidence" value="ECO:0007669"/>
    <property type="project" value="UniProtKB-SubCell"/>
</dbReference>
<dbReference type="PANTHER" id="PTHR32322:SF2">
    <property type="entry name" value="EAMA DOMAIN-CONTAINING PROTEIN"/>
    <property type="match status" value="1"/>
</dbReference>
<dbReference type="InterPro" id="IPR037185">
    <property type="entry name" value="EmrE-like"/>
</dbReference>
<feature type="transmembrane region" description="Helical" evidence="6">
    <location>
        <begin position="88"/>
        <end position="110"/>
    </location>
</feature>
<feature type="transmembrane region" description="Helical" evidence="6">
    <location>
        <begin position="58"/>
        <end position="76"/>
    </location>
</feature>
<comment type="subcellular location">
    <subcellularLocation>
        <location evidence="1">Membrane</location>
        <topology evidence="1">Multi-pass membrane protein</topology>
    </subcellularLocation>
</comment>
<dbReference type="Gene3D" id="1.10.3730.20">
    <property type="match status" value="1"/>
</dbReference>
<keyword evidence="5 6" id="KW-0472">Membrane</keyword>
<gene>
    <name evidence="8" type="ORF">BCF53_10159</name>
</gene>
<accession>A0A4R3IDB4</accession>
<feature type="transmembrane region" description="Helical" evidence="6">
    <location>
        <begin position="116"/>
        <end position="134"/>
    </location>
</feature>
<evidence type="ECO:0000256" key="4">
    <source>
        <dbReference type="ARBA" id="ARBA00022989"/>
    </source>
</evidence>
<dbReference type="InterPro" id="IPR050638">
    <property type="entry name" value="AA-Vitamin_Transporters"/>
</dbReference>
<dbReference type="OrthoDB" id="2795159at2"/>
<evidence type="ECO:0000256" key="2">
    <source>
        <dbReference type="ARBA" id="ARBA00007362"/>
    </source>
</evidence>
<comment type="similarity">
    <text evidence="2">Belongs to the EamA transporter family.</text>
</comment>